<evidence type="ECO:0000313" key="10">
    <source>
        <dbReference type="EMBL" id="KAJ7301646.1"/>
    </source>
</evidence>
<feature type="domain" description="C2H2-type" evidence="9">
    <location>
        <begin position="691"/>
        <end position="725"/>
    </location>
</feature>
<keyword evidence="1" id="KW-0479">Metal-binding</keyword>
<evidence type="ECO:0000256" key="7">
    <source>
        <dbReference type="PROSITE-ProRule" id="PRU00042"/>
    </source>
</evidence>
<dbReference type="InterPro" id="IPR013087">
    <property type="entry name" value="Znf_C2H2_type"/>
</dbReference>
<feature type="compositionally biased region" description="Gly residues" evidence="8">
    <location>
        <begin position="270"/>
        <end position="280"/>
    </location>
</feature>
<organism evidence="10 11">
    <name type="scientific">Mycena albidolilacea</name>
    <dbReference type="NCBI Taxonomy" id="1033008"/>
    <lineage>
        <taxon>Eukaryota</taxon>
        <taxon>Fungi</taxon>
        <taxon>Dikarya</taxon>
        <taxon>Basidiomycota</taxon>
        <taxon>Agaricomycotina</taxon>
        <taxon>Agaricomycetes</taxon>
        <taxon>Agaricomycetidae</taxon>
        <taxon>Agaricales</taxon>
        <taxon>Marasmiineae</taxon>
        <taxon>Mycenaceae</taxon>
        <taxon>Mycena</taxon>
    </lineage>
</organism>
<dbReference type="GO" id="GO:0000978">
    <property type="term" value="F:RNA polymerase II cis-regulatory region sequence-specific DNA binding"/>
    <property type="evidence" value="ECO:0007669"/>
    <property type="project" value="TreeGrafter"/>
</dbReference>
<gene>
    <name evidence="10" type="ORF">DFH08DRAFT_993384</name>
</gene>
<evidence type="ECO:0000313" key="11">
    <source>
        <dbReference type="Proteomes" id="UP001218218"/>
    </source>
</evidence>
<feature type="compositionally biased region" description="Low complexity" evidence="8">
    <location>
        <begin position="329"/>
        <end position="340"/>
    </location>
</feature>
<feature type="compositionally biased region" description="Low complexity" evidence="8">
    <location>
        <begin position="119"/>
        <end position="130"/>
    </location>
</feature>
<feature type="domain" description="C2H2-type" evidence="9">
    <location>
        <begin position="661"/>
        <end position="690"/>
    </location>
</feature>
<dbReference type="InterPro" id="IPR036236">
    <property type="entry name" value="Znf_C2H2_sf"/>
</dbReference>
<feature type="region of interest" description="Disordered" evidence="8">
    <location>
        <begin position="1"/>
        <end position="415"/>
    </location>
</feature>
<feature type="compositionally biased region" description="Polar residues" evidence="8">
    <location>
        <begin position="51"/>
        <end position="78"/>
    </location>
</feature>
<feature type="compositionally biased region" description="Basic and acidic residues" evidence="8">
    <location>
        <begin position="21"/>
        <end position="33"/>
    </location>
</feature>
<dbReference type="PROSITE" id="PS00028">
    <property type="entry name" value="ZINC_FINGER_C2H2_1"/>
    <property type="match status" value="2"/>
</dbReference>
<dbReference type="GO" id="GO:0000785">
    <property type="term" value="C:chromatin"/>
    <property type="evidence" value="ECO:0007669"/>
    <property type="project" value="TreeGrafter"/>
</dbReference>
<dbReference type="FunFam" id="3.30.160.60:FF:000032">
    <property type="entry name" value="Krueppel-like factor 4"/>
    <property type="match status" value="1"/>
</dbReference>
<evidence type="ECO:0000256" key="5">
    <source>
        <dbReference type="ARBA" id="ARBA00023015"/>
    </source>
</evidence>
<dbReference type="AlphaFoldDB" id="A0AAD7E7Z5"/>
<accession>A0AAD7E7Z5</accession>
<protein>
    <recommendedName>
        <fullName evidence="9">C2H2-type domain-containing protein</fullName>
    </recommendedName>
</protein>
<dbReference type="Pfam" id="PF00096">
    <property type="entry name" value="zf-C2H2"/>
    <property type="match status" value="1"/>
</dbReference>
<evidence type="ECO:0000256" key="1">
    <source>
        <dbReference type="ARBA" id="ARBA00022723"/>
    </source>
</evidence>
<feature type="compositionally biased region" description="Gly residues" evidence="8">
    <location>
        <begin position="759"/>
        <end position="776"/>
    </location>
</feature>
<comment type="caution">
    <text evidence="10">The sequence shown here is derived from an EMBL/GenBank/DDBJ whole genome shotgun (WGS) entry which is preliminary data.</text>
</comment>
<feature type="compositionally biased region" description="Gly residues" evidence="8">
    <location>
        <begin position="739"/>
        <end position="751"/>
    </location>
</feature>
<feature type="region of interest" description="Disordered" evidence="8">
    <location>
        <begin position="736"/>
        <end position="792"/>
    </location>
</feature>
<sequence length="792" mass="82849">MHQDQDYIAEGDFQPGGSPDNEFRIQLDPHDDDPAVASYNVLGSPAFPHTPSYNGSYHNSPYSNHSELSFSGDPTQDSFALFDDEPGQQQGRDGYDPAEYDAPQAGGGLLMFNDSDYMSGPGPYVSSVPVGPAPDRHRSYDYSSPNSSDGGEEQQVHQQRHQSRSRASSIASNHHQQPQSSPRMNVAQAFDNMTFRSPNWGTEPLPLPRSPRAASPHMQQQQKPQSPPRLLMPDDNSGPSNFDPPTINAPEGDGLGAGPRLHIVPATPVSGGGAAGGAGVPGFQETLHQVTEQQDEYRAEQQQLNAYDPPAPAQPSGHRRTGSNASVHSNSNSPFLFPSNMLPGPGPRPRSASDHALEPPNSFIGQMGNIGSALDDSMGDVILPPQGQHRRYDSGGGSLSPSPHRSSFGGAGGGGYAQAPGSAGLDNGFLSPDLGMGFGGFGGGGLGLGLGPGGGGAVGLRRAKSDAAGRGHVRQSRSEDIRGTGTSGTMFPSEDFMRGGGGHGQFLSPVEPPPAIRSGGQGARGYHHRSASGGSVRSERGGMGGHGHGEWSAASSTRVSPYPSPNVSPSPHYADLPDPNAPFGPGSSFGPGGSAFNNDGNSPPIVVSKQNVTTLRTSKASHNRRKQEATFVCPVPNCGSTFTRSFNLKGHIRSHNEEKPFVCKWPGCGKGFARQHDCKRHEQLHTNYRPFVCGGGESGAGGCGKMFARMDALNRHLRSEGGAECQRTLEANGRLPDFSGGGLMPEAGGGRARSYSTGSTGGEGPPQLRMGGGGMGVPKTEDPWANMNGVAL</sequence>
<evidence type="ECO:0000256" key="2">
    <source>
        <dbReference type="ARBA" id="ARBA00022737"/>
    </source>
</evidence>
<dbReference type="Gene3D" id="3.30.160.60">
    <property type="entry name" value="Classic Zinc Finger"/>
    <property type="match status" value="3"/>
</dbReference>
<evidence type="ECO:0000259" key="9">
    <source>
        <dbReference type="PROSITE" id="PS50157"/>
    </source>
</evidence>
<evidence type="ECO:0000256" key="4">
    <source>
        <dbReference type="ARBA" id="ARBA00022833"/>
    </source>
</evidence>
<proteinExistence type="predicted"/>
<feature type="compositionally biased region" description="Low complexity" evidence="8">
    <location>
        <begin position="165"/>
        <end position="175"/>
    </location>
</feature>
<evidence type="ECO:0000256" key="3">
    <source>
        <dbReference type="ARBA" id="ARBA00022771"/>
    </source>
</evidence>
<dbReference type="EMBL" id="JARIHO010000130">
    <property type="protein sequence ID" value="KAJ7301646.1"/>
    <property type="molecule type" value="Genomic_DNA"/>
</dbReference>
<keyword evidence="6" id="KW-0804">Transcription</keyword>
<feature type="region of interest" description="Disordered" evidence="8">
    <location>
        <begin position="465"/>
        <end position="602"/>
    </location>
</feature>
<keyword evidence="5" id="KW-0805">Transcription regulation</keyword>
<keyword evidence="2" id="KW-0677">Repeat</keyword>
<name>A0AAD7E7Z5_9AGAR</name>
<keyword evidence="11" id="KW-1185">Reference proteome</keyword>
<dbReference type="GO" id="GO:0000981">
    <property type="term" value="F:DNA-binding transcription factor activity, RNA polymerase II-specific"/>
    <property type="evidence" value="ECO:0007669"/>
    <property type="project" value="TreeGrafter"/>
</dbReference>
<evidence type="ECO:0000256" key="8">
    <source>
        <dbReference type="SAM" id="MobiDB-lite"/>
    </source>
</evidence>
<dbReference type="PANTHER" id="PTHR14003">
    <property type="entry name" value="TRANSCRIPTIONAL REPRESSOR PROTEIN YY"/>
    <property type="match status" value="1"/>
</dbReference>
<dbReference type="GO" id="GO:0008270">
    <property type="term" value="F:zinc ion binding"/>
    <property type="evidence" value="ECO:0007669"/>
    <property type="project" value="UniProtKB-KW"/>
</dbReference>
<dbReference type="Proteomes" id="UP001218218">
    <property type="component" value="Unassembled WGS sequence"/>
</dbReference>
<dbReference type="PROSITE" id="PS50157">
    <property type="entry name" value="ZINC_FINGER_C2H2_2"/>
    <property type="match status" value="3"/>
</dbReference>
<keyword evidence="3 7" id="KW-0863">Zinc-finger</keyword>
<feature type="domain" description="C2H2-type" evidence="9">
    <location>
        <begin position="631"/>
        <end position="660"/>
    </location>
</feature>
<dbReference type="GO" id="GO:0031519">
    <property type="term" value="C:PcG protein complex"/>
    <property type="evidence" value="ECO:0007669"/>
    <property type="project" value="TreeGrafter"/>
</dbReference>
<dbReference type="GO" id="GO:0005667">
    <property type="term" value="C:transcription regulator complex"/>
    <property type="evidence" value="ECO:0007669"/>
    <property type="project" value="TreeGrafter"/>
</dbReference>
<dbReference type="SMART" id="SM00355">
    <property type="entry name" value="ZnF_C2H2"/>
    <property type="match status" value="2"/>
</dbReference>
<reference evidence="10" key="1">
    <citation type="submission" date="2023-03" db="EMBL/GenBank/DDBJ databases">
        <title>Massive genome expansion in bonnet fungi (Mycena s.s.) driven by repeated elements and novel gene families across ecological guilds.</title>
        <authorList>
            <consortium name="Lawrence Berkeley National Laboratory"/>
            <person name="Harder C.B."/>
            <person name="Miyauchi S."/>
            <person name="Viragh M."/>
            <person name="Kuo A."/>
            <person name="Thoen E."/>
            <person name="Andreopoulos B."/>
            <person name="Lu D."/>
            <person name="Skrede I."/>
            <person name="Drula E."/>
            <person name="Henrissat B."/>
            <person name="Morin E."/>
            <person name="Kohler A."/>
            <person name="Barry K."/>
            <person name="LaButti K."/>
            <person name="Morin E."/>
            <person name="Salamov A."/>
            <person name="Lipzen A."/>
            <person name="Mereny Z."/>
            <person name="Hegedus B."/>
            <person name="Baldrian P."/>
            <person name="Stursova M."/>
            <person name="Weitz H."/>
            <person name="Taylor A."/>
            <person name="Grigoriev I.V."/>
            <person name="Nagy L.G."/>
            <person name="Martin F."/>
            <person name="Kauserud H."/>
        </authorList>
    </citation>
    <scope>NUCLEOTIDE SEQUENCE</scope>
    <source>
        <strain evidence="10">CBHHK002</strain>
    </source>
</reference>
<keyword evidence="4" id="KW-0862">Zinc</keyword>
<dbReference type="SUPFAM" id="SSF57667">
    <property type="entry name" value="beta-beta-alpha zinc fingers"/>
    <property type="match status" value="1"/>
</dbReference>
<evidence type="ECO:0000256" key="6">
    <source>
        <dbReference type="ARBA" id="ARBA00023163"/>
    </source>
</evidence>
<dbReference type="PANTHER" id="PTHR14003:SF19">
    <property type="entry name" value="YY2 TRANSCRIPTION FACTOR"/>
    <property type="match status" value="1"/>
</dbReference>